<accession>A0ABP1EB70</accession>
<evidence type="ECO:0000313" key="2">
    <source>
        <dbReference type="Proteomes" id="UP001497453"/>
    </source>
</evidence>
<gene>
    <name evidence="1" type="ORF">GFSPODELE1_LOCUS10899</name>
</gene>
<sequence length="473" mass="53841">MATSPAPPDLPVELTDKIVDDLKDDRRALRVLTLAARRFTDRAKKYLHHDISVSSKRKDEITRLVVAYQGFREHVKVFRVSYHGKNASYIHLALCVLDDLPHLEEVVIEHTKFNPKVFQDMFFHHGTTVHTLHLHDVTFETFSAFASLVAPLRQLRTLYIDTVQLRLDFLKTAKRNPPPLLQNLQIRTCGFTDLLFAWLERLKEVRITQLQVVYAVHRDGTPLFNLMRLLSGSLTHLDLDLYVHGYMRDMHKSFTEPLLSNMPRLQSLTFGSIPLHPGIINDTEPKPAFAWISKVLQDVDITSLQEVQFNCTAWESEEMKNFPFGDVLSVFNTRSFPCLRSVTFLLPLTQVDTDDFLPNVSRIIHDSLSTLVDASLLRIQTCTHNTLGPWRRQSVPIHWNDRVFIISMPLNVDIQRLDSIPAAPHPAEEADESTITAGALQPLQHPNPANEQSLLNVSDGVMPSVGESQMTTV</sequence>
<keyword evidence="2" id="KW-1185">Reference proteome</keyword>
<evidence type="ECO:0000313" key="1">
    <source>
        <dbReference type="EMBL" id="CAL1716749.1"/>
    </source>
</evidence>
<dbReference type="Gene3D" id="3.80.10.10">
    <property type="entry name" value="Ribonuclease Inhibitor"/>
    <property type="match status" value="1"/>
</dbReference>
<dbReference type="InterPro" id="IPR032675">
    <property type="entry name" value="LRR_dom_sf"/>
</dbReference>
<dbReference type="Proteomes" id="UP001497453">
    <property type="component" value="Chromosome 9"/>
</dbReference>
<protein>
    <recommendedName>
        <fullName evidence="3">F-box domain-containing protein</fullName>
    </recommendedName>
</protein>
<dbReference type="SUPFAM" id="SSF52047">
    <property type="entry name" value="RNI-like"/>
    <property type="match status" value="1"/>
</dbReference>
<evidence type="ECO:0008006" key="3">
    <source>
        <dbReference type="Google" id="ProtNLM"/>
    </source>
</evidence>
<reference evidence="2" key="1">
    <citation type="submission" date="2024-04" db="EMBL/GenBank/DDBJ databases">
        <authorList>
            <person name="Shaw F."/>
            <person name="Minotto A."/>
        </authorList>
    </citation>
    <scope>NUCLEOTIDE SEQUENCE [LARGE SCALE GENOMIC DNA]</scope>
</reference>
<organism evidence="1 2">
    <name type="scientific">Somion occarium</name>
    <dbReference type="NCBI Taxonomy" id="3059160"/>
    <lineage>
        <taxon>Eukaryota</taxon>
        <taxon>Fungi</taxon>
        <taxon>Dikarya</taxon>
        <taxon>Basidiomycota</taxon>
        <taxon>Agaricomycotina</taxon>
        <taxon>Agaricomycetes</taxon>
        <taxon>Polyporales</taxon>
        <taxon>Cerrenaceae</taxon>
        <taxon>Somion</taxon>
    </lineage>
</organism>
<name>A0ABP1EB70_9APHY</name>
<proteinExistence type="predicted"/>
<dbReference type="EMBL" id="OZ037952">
    <property type="protein sequence ID" value="CAL1716749.1"/>
    <property type="molecule type" value="Genomic_DNA"/>
</dbReference>